<dbReference type="FunFam" id="3.30.1520.10:FF:000003">
    <property type="entry name" value="sorting nexin-27 isoform X2"/>
    <property type="match status" value="1"/>
</dbReference>
<evidence type="ECO:0000259" key="2">
    <source>
        <dbReference type="PROSITE" id="PS50195"/>
    </source>
</evidence>
<proteinExistence type="predicted"/>
<protein>
    <submittedName>
        <fullName evidence="4">Sorting nexin-27</fullName>
    </submittedName>
</protein>
<keyword evidence="3" id="KW-1185">Reference proteome</keyword>
<dbReference type="PROSITE" id="PS50195">
    <property type="entry name" value="PX"/>
    <property type="match status" value="1"/>
</dbReference>
<feature type="domain" description="PDZ" evidence="1">
    <location>
        <begin position="25"/>
        <end position="118"/>
    </location>
</feature>
<dbReference type="PANTHER" id="PTHR12431">
    <property type="entry name" value="SORTING NEXIN 17 AND 27"/>
    <property type="match status" value="1"/>
</dbReference>
<dbReference type="SUPFAM" id="SSF64268">
    <property type="entry name" value="PX domain"/>
    <property type="match status" value="1"/>
</dbReference>
<dbReference type="Pfam" id="PF00595">
    <property type="entry name" value="PDZ"/>
    <property type="match status" value="1"/>
</dbReference>
<sequence length="541" mass="61350">MSRSSDSSDDYYFPKRRAFNPQPHYVTILKSDTGFGFNVKGQIGEGGQLRSINGELYAPLQHVSAVLKNGAAEKAGLMKGDRILQVNGISVEGATHKQVVQLIKDGGDKLSLVVISVDAVEAERFDGDSLEDCDSKCRHDYSEKRSLPVTIPSYQTVSANGSKFVVYNIHMAGRHLGSRRYSEFVHLHNALKREFIDFDFPKLPHKWPFGLSEQQLDSRRRGLEIYLEKICAVRVIADSETIQEFLMEDSSSASSTIEVNIRVLLPDGASLNFDIKRHCNAKNLYCLDVLQLAAKRLKMSPEVSECCGLFEMIEGNLDDLTNAVCLCNVVERKLADDEYPHALYIQNYTSAAPSCITVRKWLFSIDKEIDLCKRSLLFKHFCFWQAVSDVNVGLIEAREKLYQLKALQSIDRCDEYLDMVRKLKGYGITTFPFCPCNTHKVGNAALTLDYNQLTLRACTPEGSLLDDVLTLVWDDISAFELLEENVFFFEYSHKQKKSKIVKLTSPFALYMKFCFERIAYERKNFGNLSYTEETSESITKD</sequence>
<dbReference type="GO" id="GO:0032456">
    <property type="term" value="P:endocytic recycling"/>
    <property type="evidence" value="ECO:0007669"/>
    <property type="project" value="TreeGrafter"/>
</dbReference>
<dbReference type="GO" id="GO:0032266">
    <property type="term" value="F:phosphatidylinositol-3-phosphate binding"/>
    <property type="evidence" value="ECO:0007669"/>
    <property type="project" value="InterPro"/>
</dbReference>
<dbReference type="InterPro" id="IPR037833">
    <property type="entry name" value="SNX27_PX"/>
</dbReference>
<dbReference type="Pfam" id="PF00787">
    <property type="entry name" value="PX"/>
    <property type="match status" value="1"/>
</dbReference>
<name>A0A0N5AIJ2_9BILA</name>
<dbReference type="InterPro" id="IPR036871">
    <property type="entry name" value="PX_dom_sf"/>
</dbReference>
<evidence type="ECO:0000313" key="3">
    <source>
        <dbReference type="Proteomes" id="UP000046393"/>
    </source>
</evidence>
<dbReference type="Gene3D" id="2.30.42.10">
    <property type="match status" value="1"/>
</dbReference>
<dbReference type="FunFam" id="2.30.42.10:FF:000061">
    <property type="entry name" value="sorting nexin-27 isoform X2"/>
    <property type="match status" value="1"/>
</dbReference>
<dbReference type="PANTHER" id="PTHR12431:SF19">
    <property type="entry name" value="SORTING NEXIN-27"/>
    <property type="match status" value="1"/>
</dbReference>
<accession>A0A0N5AIJ2</accession>
<dbReference type="Proteomes" id="UP000046393">
    <property type="component" value="Unplaced"/>
</dbReference>
<dbReference type="AlphaFoldDB" id="A0A0N5AIJ2"/>
<evidence type="ECO:0000259" key="1">
    <source>
        <dbReference type="PROSITE" id="PS50106"/>
    </source>
</evidence>
<evidence type="ECO:0000313" key="4">
    <source>
        <dbReference type="WBParaSite" id="SMUV_0000423901-mRNA-1"/>
    </source>
</evidence>
<dbReference type="GO" id="GO:0006886">
    <property type="term" value="P:intracellular protein transport"/>
    <property type="evidence" value="ECO:0007669"/>
    <property type="project" value="TreeGrafter"/>
</dbReference>
<dbReference type="GO" id="GO:0005769">
    <property type="term" value="C:early endosome"/>
    <property type="evidence" value="ECO:0007669"/>
    <property type="project" value="TreeGrafter"/>
</dbReference>
<dbReference type="WBParaSite" id="SMUV_0000423901-mRNA-1">
    <property type="protein sequence ID" value="SMUV_0000423901-mRNA-1"/>
    <property type="gene ID" value="SMUV_0000423901"/>
</dbReference>
<dbReference type="PROSITE" id="PS50106">
    <property type="entry name" value="PDZ"/>
    <property type="match status" value="1"/>
</dbReference>
<dbReference type="Gene3D" id="1.20.80.60">
    <property type="match status" value="1"/>
</dbReference>
<dbReference type="InterPro" id="IPR036034">
    <property type="entry name" value="PDZ_sf"/>
</dbReference>
<reference evidence="4" key="1">
    <citation type="submission" date="2017-02" db="UniProtKB">
        <authorList>
            <consortium name="WormBaseParasite"/>
        </authorList>
    </citation>
    <scope>IDENTIFICATION</scope>
</reference>
<dbReference type="STRING" id="451379.A0A0N5AIJ2"/>
<dbReference type="InterPro" id="IPR001683">
    <property type="entry name" value="PX_dom"/>
</dbReference>
<dbReference type="InterPro" id="IPR001478">
    <property type="entry name" value="PDZ"/>
</dbReference>
<dbReference type="Gene3D" id="3.30.1520.10">
    <property type="entry name" value="Phox-like domain"/>
    <property type="match status" value="1"/>
</dbReference>
<dbReference type="SUPFAM" id="SSF50156">
    <property type="entry name" value="PDZ domain-like"/>
    <property type="match status" value="1"/>
</dbReference>
<dbReference type="CDD" id="cd23070">
    <property type="entry name" value="PDZ_SNX27-like"/>
    <property type="match status" value="1"/>
</dbReference>
<feature type="domain" description="PX" evidence="2">
    <location>
        <begin position="145"/>
        <end position="253"/>
    </location>
</feature>
<organism evidence="3 4">
    <name type="scientific">Syphacia muris</name>
    <dbReference type="NCBI Taxonomy" id="451379"/>
    <lineage>
        <taxon>Eukaryota</taxon>
        <taxon>Metazoa</taxon>
        <taxon>Ecdysozoa</taxon>
        <taxon>Nematoda</taxon>
        <taxon>Chromadorea</taxon>
        <taxon>Rhabditida</taxon>
        <taxon>Spirurina</taxon>
        <taxon>Oxyuridomorpha</taxon>
        <taxon>Oxyuroidea</taxon>
        <taxon>Oxyuridae</taxon>
        <taxon>Syphacia</taxon>
    </lineage>
</organism>
<dbReference type="CDD" id="cd06886">
    <property type="entry name" value="PX_SNX27"/>
    <property type="match status" value="1"/>
</dbReference>
<dbReference type="SMART" id="SM00312">
    <property type="entry name" value="PX"/>
    <property type="match status" value="1"/>
</dbReference>
<dbReference type="SMART" id="SM00228">
    <property type="entry name" value="PDZ"/>
    <property type="match status" value="1"/>
</dbReference>
<dbReference type="Gene3D" id="3.10.20.90">
    <property type="entry name" value="Phosphatidylinositol 3-kinase Catalytic Subunit, Chain A, domain 1"/>
    <property type="match status" value="1"/>
</dbReference>